<protein>
    <submittedName>
        <fullName evidence="1">Uncharacterized protein</fullName>
    </submittedName>
</protein>
<sequence length="46" mass="5203">ERNRGKQNQQELIPALQTLDHAVAVFLIQISFGDTFRSAPHNKIIS</sequence>
<dbReference type="EMBL" id="UINC01054560">
    <property type="protein sequence ID" value="SVB72420.1"/>
    <property type="molecule type" value="Genomic_DNA"/>
</dbReference>
<accession>A0A382GB26</accession>
<evidence type="ECO:0000313" key="1">
    <source>
        <dbReference type="EMBL" id="SVB72420.1"/>
    </source>
</evidence>
<reference evidence="1" key="1">
    <citation type="submission" date="2018-05" db="EMBL/GenBank/DDBJ databases">
        <authorList>
            <person name="Lanie J.A."/>
            <person name="Ng W.-L."/>
            <person name="Kazmierczak K.M."/>
            <person name="Andrzejewski T.M."/>
            <person name="Davidsen T.M."/>
            <person name="Wayne K.J."/>
            <person name="Tettelin H."/>
            <person name="Glass J.I."/>
            <person name="Rusch D."/>
            <person name="Podicherti R."/>
            <person name="Tsui H.-C.T."/>
            <person name="Winkler M.E."/>
        </authorList>
    </citation>
    <scope>NUCLEOTIDE SEQUENCE</scope>
</reference>
<name>A0A382GB26_9ZZZZ</name>
<feature type="non-terminal residue" evidence="1">
    <location>
        <position position="1"/>
    </location>
</feature>
<organism evidence="1">
    <name type="scientific">marine metagenome</name>
    <dbReference type="NCBI Taxonomy" id="408172"/>
    <lineage>
        <taxon>unclassified sequences</taxon>
        <taxon>metagenomes</taxon>
        <taxon>ecological metagenomes</taxon>
    </lineage>
</organism>
<gene>
    <name evidence="1" type="ORF">METZ01_LOCUS225274</name>
</gene>
<proteinExistence type="predicted"/>
<dbReference type="AlphaFoldDB" id="A0A382GB26"/>